<dbReference type="GO" id="GO:0005829">
    <property type="term" value="C:cytosol"/>
    <property type="evidence" value="ECO:0007669"/>
    <property type="project" value="TreeGrafter"/>
</dbReference>
<proteinExistence type="predicted"/>
<reference evidence="4 5" key="1">
    <citation type="journal article" date="2015" name="Int. J. Syst. Evol. Microbiol.">
        <title>Methanoculleus taiwanensis sp. nov., a methanogen isolated from deep marine sediment at the deformation front area near Taiwan.</title>
        <authorList>
            <person name="Weng C.Y."/>
            <person name="Chen S.C."/>
            <person name="Lai M.C."/>
            <person name="Wu S.Y."/>
            <person name="Lin S."/>
            <person name="Yang T.F."/>
            <person name="Chen P.C."/>
        </authorList>
    </citation>
    <scope>NUCLEOTIDE SEQUENCE [LARGE SCALE GENOMIC DNA]</scope>
    <source>
        <strain evidence="4 5">CYW4</strain>
    </source>
</reference>
<keyword evidence="5" id="KW-1185">Reference proteome</keyword>
<dbReference type="InterPro" id="IPR000845">
    <property type="entry name" value="Nucleoside_phosphorylase_d"/>
</dbReference>
<dbReference type="GO" id="GO:0019509">
    <property type="term" value="P:L-methionine salvage from methylthioadenosine"/>
    <property type="evidence" value="ECO:0007669"/>
    <property type="project" value="TreeGrafter"/>
</dbReference>
<dbReference type="GO" id="GO:0009116">
    <property type="term" value="P:nucleoside metabolic process"/>
    <property type="evidence" value="ECO:0007669"/>
    <property type="project" value="InterPro"/>
</dbReference>
<organism evidence="4 5">
    <name type="scientific">Methanoculleus taiwanensis</name>
    <dbReference type="NCBI Taxonomy" id="1550565"/>
    <lineage>
        <taxon>Archaea</taxon>
        <taxon>Methanobacteriati</taxon>
        <taxon>Methanobacteriota</taxon>
        <taxon>Stenosarchaea group</taxon>
        <taxon>Methanomicrobia</taxon>
        <taxon>Methanomicrobiales</taxon>
        <taxon>Methanomicrobiaceae</taxon>
        <taxon>Methanoculleus</taxon>
    </lineage>
</organism>
<protein>
    <submittedName>
        <fullName evidence="4">5'-methylthioadenosine phosphorylase</fullName>
    </submittedName>
</protein>
<dbReference type="PANTHER" id="PTHR42679">
    <property type="entry name" value="S-METHYL-5'-THIOADENOSINE PHOSPHORYLASE"/>
    <property type="match status" value="1"/>
</dbReference>
<accession>A0A498H0Y7</accession>
<evidence type="ECO:0000259" key="3">
    <source>
        <dbReference type="Pfam" id="PF01048"/>
    </source>
</evidence>
<dbReference type="InterPro" id="IPR010044">
    <property type="entry name" value="MTAP"/>
</dbReference>
<dbReference type="RefSeq" id="WP_128694211.1">
    <property type="nucleotide sequence ID" value="NZ_LHQS01000002.1"/>
</dbReference>
<keyword evidence="2" id="KW-0808">Transferase</keyword>
<dbReference type="OrthoDB" id="7681at2157"/>
<dbReference type="Proteomes" id="UP000290932">
    <property type="component" value="Unassembled WGS sequence"/>
</dbReference>
<name>A0A498H0Y7_9EURY</name>
<dbReference type="PANTHER" id="PTHR42679:SF2">
    <property type="entry name" value="S-METHYL-5'-THIOADENOSINE PHOSPHORYLASE"/>
    <property type="match status" value="1"/>
</dbReference>
<evidence type="ECO:0000256" key="2">
    <source>
        <dbReference type="ARBA" id="ARBA00022679"/>
    </source>
</evidence>
<dbReference type="Gene3D" id="3.40.50.1580">
    <property type="entry name" value="Nucleoside phosphorylase domain"/>
    <property type="match status" value="1"/>
</dbReference>
<gene>
    <name evidence="4" type="ORF">ABH15_10075</name>
</gene>
<keyword evidence="1" id="KW-0328">Glycosyltransferase</keyword>
<dbReference type="Pfam" id="PF01048">
    <property type="entry name" value="PNP_UDP_1"/>
    <property type="match status" value="1"/>
</dbReference>
<evidence type="ECO:0000313" key="4">
    <source>
        <dbReference type="EMBL" id="RXE56609.1"/>
    </source>
</evidence>
<feature type="domain" description="Nucleoside phosphorylase" evidence="3">
    <location>
        <begin position="2"/>
        <end position="220"/>
    </location>
</feature>
<dbReference type="EMBL" id="LHQS01000002">
    <property type="protein sequence ID" value="RXE56609.1"/>
    <property type="molecule type" value="Genomic_DNA"/>
</dbReference>
<dbReference type="SUPFAM" id="SSF53167">
    <property type="entry name" value="Purine and uridine phosphorylases"/>
    <property type="match status" value="1"/>
</dbReference>
<dbReference type="GO" id="GO:0017061">
    <property type="term" value="F:S-methyl-5-thioadenosine phosphorylase activity"/>
    <property type="evidence" value="ECO:0007669"/>
    <property type="project" value="InterPro"/>
</dbReference>
<dbReference type="AlphaFoldDB" id="A0A498H0Y7"/>
<evidence type="ECO:0000313" key="5">
    <source>
        <dbReference type="Proteomes" id="UP000290932"/>
    </source>
</evidence>
<evidence type="ECO:0000256" key="1">
    <source>
        <dbReference type="ARBA" id="ARBA00022676"/>
    </source>
</evidence>
<comment type="caution">
    <text evidence="4">The sequence shown here is derived from an EMBL/GenBank/DDBJ whole genome shotgun (WGS) entry which is preliminary data.</text>
</comment>
<dbReference type="CDD" id="cd09010">
    <property type="entry name" value="MTAP_SsMTAPII_like_MTIP"/>
    <property type="match status" value="1"/>
</dbReference>
<sequence length="223" mass="24126">MLGIIGGTSLLFADLPPLTKETVSTPFGRAEVYTGEFALLMRHQFGLPPHRINYRACLAALAILGVDRIVAFGSAGSLRAAITPGSVVVPSDYLSITDIPSIHDYRIEHIRPELDPELCGILSELVPQAHNGGIYVQTRGPRIETVAEVKALAKVADIVGMTVASEATLALELGMRYAAVCTVDNYAHGIGEELLTYEHILATSREYCGRTEEILKKIVERLA</sequence>
<dbReference type="InterPro" id="IPR035994">
    <property type="entry name" value="Nucleoside_phosphorylase_sf"/>
</dbReference>